<dbReference type="EMBL" id="JANPWB010000009">
    <property type="protein sequence ID" value="KAJ1158813.1"/>
    <property type="molecule type" value="Genomic_DNA"/>
</dbReference>
<organism evidence="1 2">
    <name type="scientific">Pleurodeles waltl</name>
    <name type="common">Iberian ribbed newt</name>
    <dbReference type="NCBI Taxonomy" id="8319"/>
    <lineage>
        <taxon>Eukaryota</taxon>
        <taxon>Metazoa</taxon>
        <taxon>Chordata</taxon>
        <taxon>Craniata</taxon>
        <taxon>Vertebrata</taxon>
        <taxon>Euteleostomi</taxon>
        <taxon>Amphibia</taxon>
        <taxon>Batrachia</taxon>
        <taxon>Caudata</taxon>
        <taxon>Salamandroidea</taxon>
        <taxon>Salamandridae</taxon>
        <taxon>Pleurodelinae</taxon>
        <taxon>Pleurodeles</taxon>
    </lineage>
</organism>
<evidence type="ECO:0000313" key="1">
    <source>
        <dbReference type="EMBL" id="KAJ1158813.1"/>
    </source>
</evidence>
<comment type="caution">
    <text evidence="1">The sequence shown here is derived from an EMBL/GenBank/DDBJ whole genome shotgun (WGS) entry which is preliminary data.</text>
</comment>
<reference evidence="1" key="1">
    <citation type="journal article" date="2022" name="bioRxiv">
        <title>Sequencing and chromosome-scale assembly of the giantPleurodeles waltlgenome.</title>
        <authorList>
            <person name="Brown T."/>
            <person name="Elewa A."/>
            <person name="Iarovenko S."/>
            <person name="Subramanian E."/>
            <person name="Araus A.J."/>
            <person name="Petzold A."/>
            <person name="Susuki M."/>
            <person name="Suzuki K.-i.T."/>
            <person name="Hayashi T."/>
            <person name="Toyoda A."/>
            <person name="Oliveira C."/>
            <person name="Osipova E."/>
            <person name="Leigh N.D."/>
            <person name="Simon A."/>
            <person name="Yun M.H."/>
        </authorList>
    </citation>
    <scope>NUCLEOTIDE SEQUENCE</scope>
    <source>
        <strain evidence="1">20211129_DDA</strain>
        <tissue evidence="1">Liver</tissue>
    </source>
</reference>
<keyword evidence="2" id="KW-1185">Reference proteome</keyword>
<accession>A0AAV7S3W5</accession>
<dbReference type="AlphaFoldDB" id="A0AAV7S3W5"/>
<gene>
    <name evidence="1" type="ORF">NDU88_011486</name>
</gene>
<evidence type="ECO:0000313" key="2">
    <source>
        <dbReference type="Proteomes" id="UP001066276"/>
    </source>
</evidence>
<dbReference type="Proteomes" id="UP001066276">
    <property type="component" value="Chromosome 5"/>
</dbReference>
<sequence>MVQYHNPGYLLARRRSIVKDLPSGNGKPHLNAADAVGATKGGANPEVVITPGLACISSIIKREDGLKI</sequence>
<protein>
    <submittedName>
        <fullName evidence="1">Uncharacterized protein</fullName>
    </submittedName>
</protein>
<proteinExistence type="predicted"/>
<name>A0AAV7S3W5_PLEWA</name>